<keyword evidence="2" id="KW-0012">Acyltransferase</keyword>
<dbReference type="InterPro" id="IPR016181">
    <property type="entry name" value="Acyl_CoA_acyltransferase"/>
</dbReference>
<dbReference type="RefSeq" id="WP_204403902.1">
    <property type="nucleotide sequence ID" value="NZ_JAFBEE010000023.1"/>
</dbReference>
<dbReference type="Pfam" id="PF13302">
    <property type="entry name" value="Acetyltransf_3"/>
    <property type="match status" value="1"/>
</dbReference>
<name>A0ABS2NSX3_9FIRM</name>
<dbReference type="SUPFAM" id="SSF55729">
    <property type="entry name" value="Acyl-CoA N-acyltransferases (Nat)"/>
    <property type="match status" value="1"/>
</dbReference>
<evidence type="ECO:0000313" key="3">
    <source>
        <dbReference type="Proteomes" id="UP001314796"/>
    </source>
</evidence>
<reference evidence="2 3" key="1">
    <citation type="submission" date="2021-01" db="EMBL/GenBank/DDBJ databases">
        <title>Genomic Encyclopedia of Type Strains, Phase IV (KMG-IV): sequencing the most valuable type-strain genomes for metagenomic binning, comparative biology and taxonomic classification.</title>
        <authorList>
            <person name="Goeker M."/>
        </authorList>
    </citation>
    <scope>NUCLEOTIDE SEQUENCE [LARGE SCALE GENOMIC DNA]</scope>
    <source>
        <strain evidence="2 3">DSM 25890</strain>
    </source>
</reference>
<dbReference type="CDD" id="cd04301">
    <property type="entry name" value="NAT_SF"/>
    <property type="match status" value="1"/>
</dbReference>
<protein>
    <submittedName>
        <fullName evidence="2">Ribosomal-protein-alanine N-acetyltransferase</fullName>
        <ecNumber evidence="2">2.3.1.267</ecNumber>
    </submittedName>
</protein>
<proteinExistence type="predicted"/>
<gene>
    <name evidence="2" type="ORF">JOC73_002629</name>
</gene>
<accession>A0ABS2NSX3</accession>
<dbReference type="PANTHER" id="PTHR43792">
    <property type="entry name" value="GNAT FAMILY, PUTATIVE (AFU_ORTHOLOGUE AFUA_3G00765)-RELATED-RELATED"/>
    <property type="match status" value="1"/>
</dbReference>
<feature type="domain" description="N-acetyltransferase" evidence="1">
    <location>
        <begin position="18"/>
        <end position="179"/>
    </location>
</feature>
<comment type="caution">
    <text evidence="2">The sequence shown here is derived from an EMBL/GenBank/DDBJ whole genome shotgun (WGS) entry which is preliminary data.</text>
</comment>
<keyword evidence="2" id="KW-0808">Transferase</keyword>
<keyword evidence="3" id="KW-1185">Reference proteome</keyword>
<dbReference type="EC" id="2.3.1.267" evidence="2"/>
<dbReference type="InterPro" id="IPR000182">
    <property type="entry name" value="GNAT_dom"/>
</dbReference>
<dbReference type="EMBL" id="JAFBEE010000023">
    <property type="protein sequence ID" value="MBM7616053.1"/>
    <property type="molecule type" value="Genomic_DNA"/>
</dbReference>
<sequence>MITKVNLELFHRLEGDLIYFKPISTDDTEAVHSYASDMEVKRFIGWNLMKNIEETRAYIEELVRREAAGNHLYASIVLKSTHEVIGTAMIFGFDHGAKHAEIGYLFNKNHWGKGYATEAIKLMSDFAFETMDLHKLHAQVVEANTGSSRALEKNGFIVEGRLKDYYFIEGNYYDKLILGKL</sequence>
<organism evidence="2 3">
    <name type="scientific">Alkaliphilus hydrothermalis</name>
    <dbReference type="NCBI Taxonomy" id="1482730"/>
    <lineage>
        <taxon>Bacteria</taxon>
        <taxon>Bacillati</taxon>
        <taxon>Bacillota</taxon>
        <taxon>Clostridia</taxon>
        <taxon>Peptostreptococcales</taxon>
        <taxon>Natronincolaceae</taxon>
        <taxon>Alkaliphilus</taxon>
    </lineage>
</organism>
<dbReference type="PROSITE" id="PS51186">
    <property type="entry name" value="GNAT"/>
    <property type="match status" value="1"/>
</dbReference>
<dbReference type="Gene3D" id="3.40.630.30">
    <property type="match status" value="1"/>
</dbReference>
<dbReference type="GO" id="GO:0008999">
    <property type="term" value="F:protein-N-terminal-alanine acetyltransferase activity"/>
    <property type="evidence" value="ECO:0007669"/>
    <property type="project" value="UniProtKB-EC"/>
</dbReference>
<evidence type="ECO:0000259" key="1">
    <source>
        <dbReference type="PROSITE" id="PS51186"/>
    </source>
</evidence>
<evidence type="ECO:0000313" key="2">
    <source>
        <dbReference type="EMBL" id="MBM7616053.1"/>
    </source>
</evidence>
<dbReference type="InterPro" id="IPR051531">
    <property type="entry name" value="N-acetyltransferase"/>
</dbReference>
<dbReference type="Proteomes" id="UP001314796">
    <property type="component" value="Unassembled WGS sequence"/>
</dbReference>